<evidence type="ECO:0000256" key="3">
    <source>
        <dbReference type="SAM" id="Phobius"/>
    </source>
</evidence>
<name>A0A9D2KSP5_9BACE</name>
<keyword evidence="2" id="KW-0175">Coiled coil</keyword>
<keyword evidence="3" id="KW-0472">Membrane</keyword>
<feature type="repeat" description="TPR" evidence="1">
    <location>
        <begin position="101"/>
        <end position="134"/>
    </location>
</feature>
<keyword evidence="4" id="KW-0732">Signal</keyword>
<accession>A0A9D2KSP5</accession>
<evidence type="ECO:0000256" key="1">
    <source>
        <dbReference type="PROSITE-ProRule" id="PRU00339"/>
    </source>
</evidence>
<sequence length="582" mass="67364">MKCRFLLWVILPVLLASCSPGRYPASLLTADSLSSVRPDSALCLLTRLAADTADAPLSHRMYYRLLCIKAADKAYLPHTSDSLIRPVLHYYIEGGDPRLLPEAYYYAGRVYRDLGDDLQALSWFQKALEAIRQNGDTDVHLKSKIYSQRATLYAYRKMYREALAMYQEKLKISTSACDSVDMLFALRDIANMYRELHRPDSVLPYFKRAKQIADLLQRTDLSRMMQSQLSSAYIEIQSYDSARAALAEALLQVERPNRSAVYSIAAHFYKTIGKTDSADYYNRKLLEIGTVYAKEKAYRELTGLLIRQVGNPPLDTLFNGWLQYADSLRTLDRKANELKTYADYDYLKSEQENARLKEQNAHNRFIIWIGGLVIVTLLASLAAFGQYYRRVRQEKQEQQRRYMQIIAEQRKKNEMLEAYLQEKKQLEKMQQEMQKADGVQDMKKKRRLELINHVLEKNRIETEEDEEAREALMHSTLYAELQQRAHAPRGDGFVTSEEWDELRRLSATAYPHFFEHLELLCAPNENEWHVSLLIKLLFRPADIARLTGLKPSSISSIRVRLYKKATGESGKAESWDQIVLSL</sequence>
<organism evidence="5 6">
    <name type="scientific">Candidatus Bacteroides intestinavium</name>
    <dbReference type="NCBI Taxonomy" id="2838469"/>
    <lineage>
        <taxon>Bacteria</taxon>
        <taxon>Pseudomonadati</taxon>
        <taxon>Bacteroidota</taxon>
        <taxon>Bacteroidia</taxon>
        <taxon>Bacteroidales</taxon>
        <taxon>Bacteroidaceae</taxon>
        <taxon>Bacteroides</taxon>
    </lineage>
</organism>
<comment type="caution">
    <text evidence="5">The sequence shown here is derived from an EMBL/GenBank/DDBJ whole genome shotgun (WGS) entry which is preliminary data.</text>
</comment>
<keyword evidence="3" id="KW-0812">Transmembrane</keyword>
<dbReference type="InterPro" id="IPR011990">
    <property type="entry name" value="TPR-like_helical_dom_sf"/>
</dbReference>
<dbReference type="SUPFAM" id="SSF48452">
    <property type="entry name" value="TPR-like"/>
    <property type="match status" value="1"/>
</dbReference>
<proteinExistence type="predicted"/>
<dbReference type="EMBL" id="DWZE01000052">
    <property type="protein sequence ID" value="HJA83118.1"/>
    <property type="molecule type" value="Genomic_DNA"/>
</dbReference>
<protein>
    <submittedName>
        <fullName evidence="5">Tetratricopeptide repeat protein</fullName>
    </submittedName>
</protein>
<gene>
    <name evidence="5" type="ORF">H9785_04005</name>
</gene>
<evidence type="ECO:0000313" key="6">
    <source>
        <dbReference type="Proteomes" id="UP000823860"/>
    </source>
</evidence>
<dbReference type="PROSITE" id="PS51257">
    <property type="entry name" value="PROKAR_LIPOPROTEIN"/>
    <property type="match status" value="1"/>
</dbReference>
<dbReference type="Pfam" id="PF13424">
    <property type="entry name" value="TPR_12"/>
    <property type="match status" value="1"/>
</dbReference>
<evidence type="ECO:0000256" key="4">
    <source>
        <dbReference type="SAM" id="SignalP"/>
    </source>
</evidence>
<reference evidence="5" key="1">
    <citation type="journal article" date="2021" name="PeerJ">
        <title>Extensive microbial diversity within the chicken gut microbiome revealed by metagenomics and culture.</title>
        <authorList>
            <person name="Gilroy R."/>
            <person name="Ravi A."/>
            <person name="Getino M."/>
            <person name="Pursley I."/>
            <person name="Horton D.L."/>
            <person name="Alikhan N.F."/>
            <person name="Baker D."/>
            <person name="Gharbi K."/>
            <person name="Hall N."/>
            <person name="Watson M."/>
            <person name="Adriaenssens E.M."/>
            <person name="Foster-Nyarko E."/>
            <person name="Jarju S."/>
            <person name="Secka A."/>
            <person name="Antonio M."/>
            <person name="Oren A."/>
            <person name="Chaudhuri R.R."/>
            <person name="La Ragione R."/>
            <person name="Hildebrand F."/>
            <person name="Pallen M.J."/>
        </authorList>
    </citation>
    <scope>NUCLEOTIDE SEQUENCE</scope>
    <source>
        <strain evidence="5">ChiHecec1B25-7008</strain>
    </source>
</reference>
<dbReference type="SMART" id="SM00028">
    <property type="entry name" value="TPR"/>
    <property type="match status" value="3"/>
</dbReference>
<keyword evidence="1" id="KW-0802">TPR repeat</keyword>
<dbReference type="PROSITE" id="PS50005">
    <property type="entry name" value="TPR"/>
    <property type="match status" value="1"/>
</dbReference>
<reference evidence="5" key="2">
    <citation type="submission" date="2021-04" db="EMBL/GenBank/DDBJ databases">
        <authorList>
            <person name="Gilroy R."/>
        </authorList>
    </citation>
    <scope>NUCLEOTIDE SEQUENCE</scope>
    <source>
        <strain evidence="5">ChiHecec1B25-7008</strain>
    </source>
</reference>
<feature type="coiled-coil region" evidence="2">
    <location>
        <begin position="388"/>
        <end position="439"/>
    </location>
</feature>
<dbReference type="AlphaFoldDB" id="A0A9D2KSP5"/>
<evidence type="ECO:0000313" key="5">
    <source>
        <dbReference type="EMBL" id="HJA83118.1"/>
    </source>
</evidence>
<dbReference type="Proteomes" id="UP000823860">
    <property type="component" value="Unassembled WGS sequence"/>
</dbReference>
<dbReference type="Gene3D" id="1.25.40.10">
    <property type="entry name" value="Tetratricopeptide repeat domain"/>
    <property type="match status" value="2"/>
</dbReference>
<feature type="transmembrane region" description="Helical" evidence="3">
    <location>
        <begin position="365"/>
        <end position="388"/>
    </location>
</feature>
<dbReference type="InterPro" id="IPR019734">
    <property type="entry name" value="TPR_rpt"/>
</dbReference>
<dbReference type="PANTHER" id="PTHR10098">
    <property type="entry name" value="RAPSYN-RELATED"/>
    <property type="match status" value="1"/>
</dbReference>
<feature type="signal peptide" evidence="4">
    <location>
        <begin position="1"/>
        <end position="24"/>
    </location>
</feature>
<feature type="chain" id="PRO_5039359027" evidence="4">
    <location>
        <begin position="25"/>
        <end position="582"/>
    </location>
</feature>
<evidence type="ECO:0000256" key="2">
    <source>
        <dbReference type="SAM" id="Coils"/>
    </source>
</evidence>
<keyword evidence="3" id="KW-1133">Transmembrane helix</keyword>